<dbReference type="Pfam" id="PF00690">
    <property type="entry name" value="Cation_ATPase_N"/>
    <property type="match status" value="1"/>
</dbReference>
<sequence length="939" mass="100695">MPSPNASPTHPTPPAPPDLVGSAAPASPTPEADGPLWHTCSSADCARTLEVEPAQGLNSEQAALRLQRHGANRLAEPPPRPLWRGLLDQFKSMLILILLVAAVIAAFIGDMKSVTVILVVVMFNAVLGFWQEYRAEKTLAALKNMLAPVARVRRAGRVEEIDASQIVPGDVVLLEAGDRVPADGRLLAAHNVEIDESALTGESHAVGKDAAFVAPPAAALGDRINMAFMNTGVTRGRAELLVTGTGMQTEMGRLATMLAQAETGATPLQKQIDGLAHKLVLIAAIVVTIIFALGLWRGDPWAQMLLTSLALAVAATPDGLPAVLTVTLALGMYAMAQHRAIVKRMTAVETLGCTTVICSDKTGTLTMNQMSARSLVYRRRRYTVSGEGYGAAGQIGAADPADTATLPDFKPLLHPAALANDSRIRDGRLIGDPTEGALLALAAKGGVDAEALAEHNPRIAEIPFDSAHKFQATFHHDGEWVRLCVKGAPDVLLTRASRQLDAEDEGETALDPAYWQSENERLASQAMRVLAVASKTIPARDFDPAGELMPHTHELTFVGLVGLIDPPRPEARAAIALCQHAGIQVKMITGDHRITAAAIARELGLHGEVIEGRELDALSVEALAARIDRVAVFARVAPEHKVRIVQALKADGHVTAMTGDGVNDAPALKHADIGVAMGITGTEVTKEAAVMVLTDDNFATIVRAVREGRAIYDNIVKFVRFQVSTNIGAMQTVLGASLLGLPTPFTVVQILWVNIIMDGPPALSLGVEPPRTGVMDEPPRRSDARILSGSRIAQLFFFGFCMTIGTLGLFWYAQPKGETYALTLAFTTFVLFQFFNLFNARNEHGSAFNRQLFRNRWLWLSLVAVIGLQILVVHWGPLQAFFNTTDLSLQDWGLATAAAASVLVLEEARKLLLRLWGRWRGAPQPAAAVQPETPTSNRP</sequence>
<dbReference type="SUPFAM" id="SSF81660">
    <property type="entry name" value="Metal cation-transporting ATPase, ATP-binding domain N"/>
    <property type="match status" value="1"/>
</dbReference>
<dbReference type="InterPro" id="IPR023298">
    <property type="entry name" value="ATPase_P-typ_TM_dom_sf"/>
</dbReference>
<keyword evidence="9 12" id="KW-1133">Transmembrane helix</keyword>
<dbReference type="FunFam" id="3.40.50.1000:FF:000028">
    <property type="entry name" value="Calcium-transporting P-type ATPase, putative"/>
    <property type="match status" value="1"/>
</dbReference>
<evidence type="ECO:0000256" key="7">
    <source>
        <dbReference type="ARBA" id="ARBA00022842"/>
    </source>
</evidence>
<dbReference type="STRING" id="1458426.SMCB_1342"/>
<evidence type="ECO:0000259" key="13">
    <source>
        <dbReference type="SMART" id="SM00831"/>
    </source>
</evidence>
<feature type="transmembrane region" description="Helical" evidence="12">
    <location>
        <begin position="309"/>
        <end position="335"/>
    </location>
</feature>
<keyword evidence="7" id="KW-0460">Magnesium</keyword>
<keyword evidence="10 12" id="KW-0472">Membrane</keyword>
<evidence type="ECO:0000256" key="4">
    <source>
        <dbReference type="ARBA" id="ARBA00022692"/>
    </source>
</evidence>
<dbReference type="SFLD" id="SFLDS00003">
    <property type="entry name" value="Haloacid_Dehalogenase"/>
    <property type="match status" value="1"/>
</dbReference>
<dbReference type="Pfam" id="PF08282">
    <property type="entry name" value="Hydrolase_3"/>
    <property type="match status" value="1"/>
</dbReference>
<dbReference type="InterPro" id="IPR023299">
    <property type="entry name" value="ATPase_P-typ_cyto_dom_N"/>
</dbReference>
<evidence type="ECO:0000256" key="1">
    <source>
        <dbReference type="ARBA" id="ARBA00004127"/>
    </source>
</evidence>
<dbReference type="GO" id="GO:0015662">
    <property type="term" value="F:P-type ion transporter activity"/>
    <property type="evidence" value="ECO:0007669"/>
    <property type="project" value="UniProtKB-ARBA"/>
</dbReference>
<keyword evidence="5" id="KW-0547">Nucleotide-binding</keyword>
<dbReference type="FunFam" id="3.40.50.1000:FF:000001">
    <property type="entry name" value="Phospholipid-transporting ATPase IC"/>
    <property type="match status" value="1"/>
</dbReference>
<dbReference type="Gene3D" id="3.40.1110.10">
    <property type="entry name" value="Calcium-transporting ATPase, cytoplasmic domain N"/>
    <property type="match status" value="1"/>
</dbReference>
<gene>
    <name evidence="14" type="ORF">SMCB_1342</name>
</gene>
<dbReference type="SUPFAM" id="SSF81665">
    <property type="entry name" value="Calcium ATPase, transmembrane domain M"/>
    <property type="match status" value="1"/>
</dbReference>
<protein>
    <submittedName>
        <fullName evidence="14">Cation transport ATPase</fullName>
    </submittedName>
</protein>
<feature type="transmembrane region" description="Helical" evidence="12">
    <location>
        <begin position="279"/>
        <end position="297"/>
    </location>
</feature>
<dbReference type="PRINTS" id="PR00120">
    <property type="entry name" value="HATPASE"/>
</dbReference>
<dbReference type="Gene3D" id="1.20.1110.10">
    <property type="entry name" value="Calcium-transporting ATPase, transmembrane domain"/>
    <property type="match status" value="1"/>
</dbReference>
<evidence type="ECO:0000256" key="8">
    <source>
        <dbReference type="ARBA" id="ARBA00022967"/>
    </source>
</evidence>
<evidence type="ECO:0000256" key="3">
    <source>
        <dbReference type="ARBA" id="ARBA00022553"/>
    </source>
</evidence>
<dbReference type="InterPro" id="IPR004014">
    <property type="entry name" value="ATPase_P-typ_cation-transptr_N"/>
</dbReference>
<dbReference type="PROSITE" id="PS00154">
    <property type="entry name" value="ATPASE_E1_E2"/>
    <property type="match status" value="1"/>
</dbReference>
<dbReference type="OrthoDB" id="9814270at2"/>
<feature type="transmembrane region" description="Helical" evidence="12">
    <location>
        <begin position="114"/>
        <end position="130"/>
    </location>
</feature>
<name>A0A060NQC8_9BURK</name>
<reference evidence="14 15" key="1">
    <citation type="journal article" date="2014" name="Nat. Commun.">
        <title>Physiological and genomic features of highly alkaliphilic hydrogen-utilizing Betaproteobacteria from a continental serpentinizing site.</title>
        <authorList>
            <person name="Suzuki S."/>
            <person name="Kuenen J.G."/>
            <person name="Schipper K."/>
            <person name="van der Velde S."/>
            <person name="Ishii S."/>
            <person name="Wu A."/>
            <person name="Sorokin D.Y."/>
            <person name="Tenney A."/>
            <person name="Meng X.Y."/>
            <person name="Morrill P.L."/>
            <person name="Kamagata Y."/>
            <person name="Muyzer G."/>
            <person name="Nealson K.H."/>
        </authorList>
    </citation>
    <scope>NUCLEOTIDE SEQUENCE [LARGE SCALE GENOMIC DNA]</scope>
    <source>
        <strain evidence="14 15">B1</strain>
    </source>
</reference>
<dbReference type="SFLD" id="SFLDG00002">
    <property type="entry name" value="C1.7:_P-type_atpase_like"/>
    <property type="match status" value="1"/>
</dbReference>
<dbReference type="KEGG" id="cbab:SMCB_1342"/>
<feature type="region of interest" description="Disordered" evidence="11">
    <location>
        <begin position="1"/>
        <end position="36"/>
    </location>
</feature>
<dbReference type="GO" id="GO:0016020">
    <property type="term" value="C:membrane"/>
    <property type="evidence" value="ECO:0007669"/>
    <property type="project" value="InterPro"/>
</dbReference>
<evidence type="ECO:0000256" key="6">
    <source>
        <dbReference type="ARBA" id="ARBA00022840"/>
    </source>
</evidence>
<dbReference type="SUPFAM" id="SSF81653">
    <property type="entry name" value="Calcium ATPase, transduction domain A"/>
    <property type="match status" value="1"/>
</dbReference>
<keyword evidence="8" id="KW-1278">Translocase</keyword>
<dbReference type="NCBIfam" id="TIGR01494">
    <property type="entry name" value="ATPase_P-type"/>
    <property type="match status" value="3"/>
</dbReference>
<feature type="transmembrane region" description="Helical" evidence="12">
    <location>
        <begin position="819"/>
        <end position="837"/>
    </location>
</feature>
<proteinExistence type="inferred from homology"/>
<feature type="domain" description="Cation-transporting P-type ATPase N-terminal" evidence="13">
    <location>
        <begin position="36"/>
        <end position="110"/>
    </location>
</feature>
<dbReference type="InterPro" id="IPR023214">
    <property type="entry name" value="HAD_sf"/>
</dbReference>
<dbReference type="Pfam" id="PF00122">
    <property type="entry name" value="E1-E2_ATPase"/>
    <property type="match status" value="1"/>
</dbReference>
<evidence type="ECO:0000256" key="12">
    <source>
        <dbReference type="SAM" id="Phobius"/>
    </source>
</evidence>
<dbReference type="InterPro" id="IPR001757">
    <property type="entry name" value="P_typ_ATPase"/>
</dbReference>
<dbReference type="InterPro" id="IPR006068">
    <property type="entry name" value="ATPase_P-typ_cation-transptr_C"/>
</dbReference>
<dbReference type="EMBL" id="AP014569">
    <property type="protein sequence ID" value="BAO83570.1"/>
    <property type="molecule type" value="Genomic_DNA"/>
</dbReference>
<dbReference type="PRINTS" id="PR00119">
    <property type="entry name" value="CATATPASE"/>
</dbReference>
<dbReference type="InterPro" id="IPR036412">
    <property type="entry name" value="HAD-like_sf"/>
</dbReference>
<dbReference type="HOGENOM" id="CLU_002360_3_2_4"/>
<dbReference type="FunFam" id="2.70.150.10:FF:000160">
    <property type="entry name" value="Sarcoplasmic/endoplasmic reticulum calcium ATPase 1"/>
    <property type="match status" value="1"/>
</dbReference>
<organism evidence="14 15">
    <name type="scientific">Serpentinimonas maccroryi</name>
    <dbReference type="NCBI Taxonomy" id="1458426"/>
    <lineage>
        <taxon>Bacteria</taxon>
        <taxon>Pseudomonadati</taxon>
        <taxon>Pseudomonadota</taxon>
        <taxon>Betaproteobacteria</taxon>
        <taxon>Burkholderiales</taxon>
        <taxon>Comamonadaceae</taxon>
        <taxon>Serpentinimonas</taxon>
    </lineage>
</organism>
<evidence type="ECO:0000256" key="2">
    <source>
        <dbReference type="ARBA" id="ARBA00005675"/>
    </source>
</evidence>
<feature type="transmembrane region" description="Helical" evidence="12">
    <location>
        <begin position="795"/>
        <end position="813"/>
    </location>
</feature>
<comment type="subcellular location">
    <subcellularLocation>
        <location evidence="1">Endomembrane system</location>
        <topology evidence="1">Multi-pass membrane protein</topology>
    </subcellularLocation>
</comment>
<evidence type="ECO:0000256" key="11">
    <source>
        <dbReference type="SAM" id="MobiDB-lite"/>
    </source>
</evidence>
<evidence type="ECO:0000313" key="14">
    <source>
        <dbReference type="EMBL" id="BAO83570.1"/>
    </source>
</evidence>
<dbReference type="SFLD" id="SFLDF00027">
    <property type="entry name" value="p-type_atpase"/>
    <property type="match status" value="1"/>
</dbReference>
<dbReference type="Pfam" id="PF00689">
    <property type="entry name" value="Cation_ATPase_C"/>
    <property type="match status" value="1"/>
</dbReference>
<dbReference type="PANTHER" id="PTHR42861">
    <property type="entry name" value="CALCIUM-TRANSPORTING ATPASE"/>
    <property type="match status" value="1"/>
</dbReference>
<evidence type="ECO:0000256" key="10">
    <source>
        <dbReference type="ARBA" id="ARBA00023136"/>
    </source>
</evidence>
<dbReference type="GO" id="GO:0016887">
    <property type="term" value="F:ATP hydrolysis activity"/>
    <property type="evidence" value="ECO:0007669"/>
    <property type="project" value="InterPro"/>
</dbReference>
<feature type="transmembrane region" description="Helical" evidence="12">
    <location>
        <begin position="90"/>
        <end position="108"/>
    </location>
</feature>
<dbReference type="GO" id="GO:0005524">
    <property type="term" value="F:ATP binding"/>
    <property type="evidence" value="ECO:0007669"/>
    <property type="project" value="UniProtKB-KW"/>
</dbReference>
<dbReference type="AlphaFoldDB" id="A0A060NQC8"/>
<feature type="compositionally biased region" description="Pro residues" evidence="11">
    <location>
        <begin position="1"/>
        <end position="17"/>
    </location>
</feature>
<keyword evidence="4 12" id="KW-0812">Transmembrane</keyword>
<dbReference type="Proteomes" id="UP000066014">
    <property type="component" value="Chromosome"/>
</dbReference>
<dbReference type="RefSeq" id="WP_082027278.1">
    <property type="nucleotide sequence ID" value="NZ_AP014569.1"/>
</dbReference>
<dbReference type="InterPro" id="IPR044492">
    <property type="entry name" value="P_typ_ATPase_HD_dom"/>
</dbReference>
<dbReference type="Gene3D" id="2.70.150.10">
    <property type="entry name" value="Calcium-transporting ATPase, cytoplasmic transduction domain A"/>
    <property type="match status" value="1"/>
</dbReference>
<evidence type="ECO:0000256" key="9">
    <source>
        <dbReference type="ARBA" id="ARBA00022989"/>
    </source>
</evidence>
<feature type="transmembrane region" description="Helical" evidence="12">
    <location>
        <begin position="857"/>
        <end position="875"/>
    </location>
</feature>
<evidence type="ECO:0000256" key="5">
    <source>
        <dbReference type="ARBA" id="ARBA00022741"/>
    </source>
</evidence>
<keyword evidence="15" id="KW-1185">Reference proteome</keyword>
<dbReference type="InterPro" id="IPR018303">
    <property type="entry name" value="ATPase_P-typ_P_site"/>
</dbReference>
<dbReference type="InterPro" id="IPR008250">
    <property type="entry name" value="ATPase_P-typ_transduc_dom_A_sf"/>
</dbReference>
<dbReference type="Pfam" id="PF13246">
    <property type="entry name" value="Cation_ATPase"/>
    <property type="match status" value="1"/>
</dbReference>
<dbReference type="GO" id="GO:0012505">
    <property type="term" value="C:endomembrane system"/>
    <property type="evidence" value="ECO:0007669"/>
    <property type="project" value="UniProtKB-SubCell"/>
</dbReference>
<comment type="similarity">
    <text evidence="2">Belongs to the cation transport ATPase (P-type) (TC 3.A.3) family. Type IIA subfamily.</text>
</comment>
<dbReference type="SMART" id="SM00831">
    <property type="entry name" value="Cation_ATPase_N"/>
    <property type="match status" value="1"/>
</dbReference>
<dbReference type="Gene3D" id="3.40.50.1000">
    <property type="entry name" value="HAD superfamily/HAD-like"/>
    <property type="match status" value="1"/>
</dbReference>
<dbReference type="InterPro" id="IPR059000">
    <property type="entry name" value="ATPase_P-type_domA"/>
</dbReference>
<dbReference type="SUPFAM" id="SSF56784">
    <property type="entry name" value="HAD-like"/>
    <property type="match status" value="1"/>
</dbReference>
<keyword evidence="6" id="KW-0067">ATP-binding</keyword>
<evidence type="ECO:0000313" key="15">
    <source>
        <dbReference type="Proteomes" id="UP000066014"/>
    </source>
</evidence>
<accession>A0A060NQC8</accession>
<keyword evidence="3" id="KW-0597">Phosphoprotein</keyword>